<evidence type="ECO:0000313" key="1">
    <source>
        <dbReference type="EMBL" id="JAE36645.1"/>
    </source>
</evidence>
<reference evidence="1" key="2">
    <citation type="journal article" date="2015" name="Data Brief">
        <title>Shoot transcriptome of the giant reed, Arundo donax.</title>
        <authorList>
            <person name="Barrero R.A."/>
            <person name="Guerrero F.D."/>
            <person name="Moolhuijzen P."/>
            <person name="Goolsby J.A."/>
            <person name="Tidwell J."/>
            <person name="Bellgard S.E."/>
            <person name="Bellgard M.I."/>
        </authorList>
    </citation>
    <scope>NUCLEOTIDE SEQUENCE</scope>
    <source>
        <tissue evidence="1">Shoot tissue taken approximately 20 cm above the soil surface</tissue>
    </source>
</reference>
<dbReference type="EMBL" id="GBRH01161251">
    <property type="protein sequence ID" value="JAE36645.1"/>
    <property type="molecule type" value="Transcribed_RNA"/>
</dbReference>
<dbReference type="AlphaFoldDB" id="A0A0A9HHN5"/>
<organism evidence="1">
    <name type="scientific">Arundo donax</name>
    <name type="common">Giant reed</name>
    <name type="synonym">Donax arundinaceus</name>
    <dbReference type="NCBI Taxonomy" id="35708"/>
    <lineage>
        <taxon>Eukaryota</taxon>
        <taxon>Viridiplantae</taxon>
        <taxon>Streptophyta</taxon>
        <taxon>Embryophyta</taxon>
        <taxon>Tracheophyta</taxon>
        <taxon>Spermatophyta</taxon>
        <taxon>Magnoliopsida</taxon>
        <taxon>Liliopsida</taxon>
        <taxon>Poales</taxon>
        <taxon>Poaceae</taxon>
        <taxon>PACMAD clade</taxon>
        <taxon>Arundinoideae</taxon>
        <taxon>Arundineae</taxon>
        <taxon>Arundo</taxon>
    </lineage>
</organism>
<name>A0A0A9HHN5_ARUDO</name>
<sequence>MPLTQKRSLLADSVGVQGKKTIVACTILRNVPQHDEDPFQCLAPTCH</sequence>
<reference evidence="1" key="1">
    <citation type="submission" date="2014-09" db="EMBL/GenBank/DDBJ databases">
        <authorList>
            <person name="Magalhaes I.L.F."/>
            <person name="Oliveira U."/>
            <person name="Santos F.R."/>
            <person name="Vidigal T.H.D.A."/>
            <person name="Brescovit A.D."/>
            <person name="Santos A.J."/>
        </authorList>
    </citation>
    <scope>NUCLEOTIDE SEQUENCE</scope>
    <source>
        <tissue evidence="1">Shoot tissue taken approximately 20 cm above the soil surface</tissue>
    </source>
</reference>
<protein>
    <submittedName>
        <fullName evidence="1">Uncharacterized protein</fullName>
    </submittedName>
</protein>
<accession>A0A0A9HHN5</accession>
<proteinExistence type="predicted"/>